<dbReference type="Proteomes" id="UP000095283">
    <property type="component" value="Unplaced"/>
</dbReference>
<organism evidence="2 3">
    <name type="scientific">Heterorhabditis bacteriophora</name>
    <name type="common">Entomopathogenic nematode worm</name>
    <dbReference type="NCBI Taxonomy" id="37862"/>
    <lineage>
        <taxon>Eukaryota</taxon>
        <taxon>Metazoa</taxon>
        <taxon>Ecdysozoa</taxon>
        <taxon>Nematoda</taxon>
        <taxon>Chromadorea</taxon>
        <taxon>Rhabditida</taxon>
        <taxon>Rhabditina</taxon>
        <taxon>Rhabditomorpha</taxon>
        <taxon>Strongyloidea</taxon>
        <taxon>Heterorhabditidae</taxon>
        <taxon>Heterorhabditis</taxon>
    </lineage>
</organism>
<protein>
    <submittedName>
        <fullName evidence="3">PEROXIDASE_4 domain-containing protein</fullName>
    </submittedName>
</protein>
<evidence type="ECO:0000313" key="3">
    <source>
        <dbReference type="WBParaSite" id="Hba_11153"/>
    </source>
</evidence>
<reference evidence="3" key="1">
    <citation type="submission" date="2016-11" db="UniProtKB">
        <authorList>
            <consortium name="WormBaseParasite"/>
        </authorList>
    </citation>
    <scope>IDENTIFICATION</scope>
</reference>
<keyword evidence="1" id="KW-0732">Signal</keyword>
<keyword evidence="2" id="KW-1185">Reference proteome</keyword>
<accession>A0A1I7X148</accession>
<dbReference type="AlphaFoldDB" id="A0A1I7X148"/>
<sequence length="163" mass="18206">MAVLDFLILLIIIWPLQCRQNHLYSTRCSSDLAILSDPTYSDDRLIAFAQSHAFGFLDADSLKFVCKLSLYGSIILRPKFVGSAADTSHSKVCQLLNIINMILNSSDARVYSKYSIISHVSMEALPVPQPINGGSKSHSGMSKPPIDSRLMEFMKNFDRSKYV</sequence>
<name>A0A1I7X148_HETBA</name>
<feature type="signal peptide" evidence="1">
    <location>
        <begin position="1"/>
        <end position="18"/>
    </location>
</feature>
<proteinExistence type="predicted"/>
<feature type="chain" id="PRO_5009310950" evidence="1">
    <location>
        <begin position="19"/>
        <end position="163"/>
    </location>
</feature>
<evidence type="ECO:0000313" key="2">
    <source>
        <dbReference type="Proteomes" id="UP000095283"/>
    </source>
</evidence>
<evidence type="ECO:0000256" key="1">
    <source>
        <dbReference type="SAM" id="SignalP"/>
    </source>
</evidence>
<dbReference type="WBParaSite" id="Hba_11153">
    <property type="protein sequence ID" value="Hba_11153"/>
    <property type="gene ID" value="Hba_11153"/>
</dbReference>